<name>A0A6S6THU9_9BACT</name>
<evidence type="ECO:0000313" key="1">
    <source>
        <dbReference type="EMBL" id="CAA6818904.1"/>
    </source>
</evidence>
<dbReference type="Pfam" id="PF22817">
    <property type="entry name" value="ApeP-like"/>
    <property type="match status" value="1"/>
</dbReference>
<accession>A0A6S6THU9</accession>
<dbReference type="InterPro" id="IPR016776">
    <property type="entry name" value="ApeP-like_dehydratase"/>
</dbReference>
<dbReference type="Gene3D" id="3.10.129.10">
    <property type="entry name" value="Hotdog Thioesterase"/>
    <property type="match status" value="1"/>
</dbReference>
<proteinExistence type="predicted"/>
<dbReference type="EMBL" id="CACVAQ010000269">
    <property type="protein sequence ID" value="CAA6818904.1"/>
    <property type="molecule type" value="Genomic_DNA"/>
</dbReference>
<dbReference type="SUPFAM" id="SSF54637">
    <property type="entry name" value="Thioesterase/thiol ester dehydrase-isomerase"/>
    <property type="match status" value="1"/>
</dbReference>
<gene>
    <name evidence="1" type="ORF">HELGO_WM17589</name>
</gene>
<protein>
    <submittedName>
        <fullName evidence="1">Hydroxymyristoyl-ACP dehydratase</fullName>
    </submittedName>
</protein>
<organism evidence="1">
    <name type="scientific">uncultured Aureispira sp</name>
    <dbReference type="NCBI Taxonomy" id="1331704"/>
    <lineage>
        <taxon>Bacteria</taxon>
        <taxon>Pseudomonadati</taxon>
        <taxon>Bacteroidota</taxon>
        <taxon>Saprospiria</taxon>
        <taxon>Saprospirales</taxon>
        <taxon>Saprospiraceae</taxon>
        <taxon>Aureispira</taxon>
        <taxon>environmental samples</taxon>
    </lineage>
</organism>
<dbReference type="InterPro" id="IPR029069">
    <property type="entry name" value="HotDog_dom_sf"/>
</dbReference>
<sequence>MDNTNPPTKPLVTGNAVLQMIPQKPPMAMIDTIIAVTAQKARTALTITKENIFCDEGFFQAPGLSENIAQTAAAQVGYLSHLAGEAPPVGFIGAIKNLNIEQLPEVGDQLITEIEIEHEIMNFTVINGISKVGDQVMAKCQMKIFIADTEQA</sequence>
<dbReference type="AlphaFoldDB" id="A0A6S6THU9"/>
<reference evidence="1" key="1">
    <citation type="submission" date="2020-01" db="EMBL/GenBank/DDBJ databases">
        <authorList>
            <person name="Meier V. D."/>
            <person name="Meier V D."/>
        </authorList>
    </citation>
    <scope>NUCLEOTIDE SEQUENCE</scope>
    <source>
        <strain evidence="1">HLG_WM_MAG_10</strain>
    </source>
</reference>